<evidence type="ECO:0000313" key="2">
    <source>
        <dbReference type="Proteomes" id="UP000266305"/>
    </source>
</evidence>
<sequence>MPGRSLVREYGQGVMLVDLVRRLRCSKCALPADAAIMLEQPEEAAREFMERRQEGVSIHAPTFYWTDGRGWHWPED</sequence>
<gene>
    <name evidence="1" type="ORF">D1114_23115</name>
</gene>
<accession>A0AAX1UEE4</accession>
<proteinExistence type="predicted"/>
<comment type="caution">
    <text evidence="1">The sequence shown here is derived from an EMBL/GenBank/DDBJ whole genome shotgun (WGS) entry which is preliminary data.</text>
</comment>
<protein>
    <submittedName>
        <fullName evidence="1">Uncharacterized protein</fullName>
    </submittedName>
</protein>
<organism evidence="1 2">
    <name type="scientific">Cereibacter sphaeroides</name>
    <name type="common">Rhodobacter sphaeroides</name>
    <dbReference type="NCBI Taxonomy" id="1063"/>
    <lineage>
        <taxon>Bacteria</taxon>
        <taxon>Pseudomonadati</taxon>
        <taxon>Pseudomonadota</taxon>
        <taxon>Alphaproteobacteria</taxon>
        <taxon>Rhodobacterales</taxon>
        <taxon>Paracoccaceae</taxon>
        <taxon>Cereibacter</taxon>
    </lineage>
</organism>
<reference evidence="1 2" key="1">
    <citation type="submission" date="2018-08" db="EMBL/GenBank/DDBJ databases">
        <title>Draft genome sequence of Rhodobacter sphaeroides FY.</title>
        <authorList>
            <person name="Rayyan A."/>
            <person name="Meyer T.E."/>
            <person name="Kyndt J.A."/>
        </authorList>
    </citation>
    <scope>NUCLEOTIDE SEQUENCE [LARGE SCALE GENOMIC DNA]</scope>
    <source>
        <strain evidence="1 2">FY</strain>
    </source>
</reference>
<name>A0AAX1UEE4_CERSP</name>
<dbReference type="Proteomes" id="UP000266305">
    <property type="component" value="Unassembled WGS sequence"/>
</dbReference>
<dbReference type="EMBL" id="QWGP01000058">
    <property type="protein sequence ID" value="RHZ90458.1"/>
    <property type="molecule type" value="Genomic_DNA"/>
</dbReference>
<dbReference type="AlphaFoldDB" id="A0AAX1UEE4"/>
<evidence type="ECO:0000313" key="1">
    <source>
        <dbReference type="EMBL" id="RHZ90458.1"/>
    </source>
</evidence>